<reference evidence="3" key="1">
    <citation type="submission" date="2025-08" db="UniProtKB">
        <authorList>
            <consortium name="RefSeq"/>
        </authorList>
    </citation>
    <scope>IDENTIFICATION</scope>
    <source>
        <tissue evidence="3">Leaf</tissue>
    </source>
</reference>
<accession>A0A6J1BB30</accession>
<dbReference type="Proteomes" id="UP000504621">
    <property type="component" value="Unplaced"/>
</dbReference>
<dbReference type="OrthoDB" id="1740344at2759"/>
<feature type="compositionally biased region" description="Basic and acidic residues" evidence="1">
    <location>
        <begin position="76"/>
        <end position="89"/>
    </location>
</feature>
<evidence type="ECO:0000256" key="1">
    <source>
        <dbReference type="SAM" id="MobiDB-lite"/>
    </source>
</evidence>
<sequence length="109" mass="12135">MDNFKTWLEGKEGEQNKTSGFSAPVFTSEEVYEKIFSLQDKAASIKRIPKPKPKVEKPVKNETETNSENAKTSDSTPEKDTSQNDKPAGDSDSSTNEEVNVESEPHDEL</sequence>
<feature type="region of interest" description="Disordered" evidence="1">
    <location>
        <begin position="1"/>
        <end position="22"/>
    </location>
</feature>
<dbReference type="GeneID" id="110425825"/>
<name>A0A6J1BB30_9ROSI</name>
<keyword evidence="2" id="KW-1185">Reference proteome</keyword>
<evidence type="ECO:0000313" key="2">
    <source>
        <dbReference type="Proteomes" id="UP000504621"/>
    </source>
</evidence>
<protein>
    <submittedName>
        <fullName evidence="3">Heat shock 70 kDa protein 17-like</fullName>
    </submittedName>
</protein>
<dbReference type="AlphaFoldDB" id="A0A6J1BB30"/>
<gene>
    <name evidence="3" type="primary">LOC110425825</name>
</gene>
<dbReference type="RefSeq" id="XP_021296546.1">
    <property type="nucleotide sequence ID" value="XM_021440871.1"/>
</dbReference>
<feature type="compositionally biased region" description="Polar residues" evidence="1">
    <location>
        <begin position="64"/>
        <end position="75"/>
    </location>
</feature>
<feature type="compositionally biased region" description="Basic and acidic residues" evidence="1">
    <location>
        <begin position="53"/>
        <end position="63"/>
    </location>
</feature>
<feature type="region of interest" description="Disordered" evidence="1">
    <location>
        <begin position="42"/>
        <end position="109"/>
    </location>
</feature>
<evidence type="ECO:0000313" key="3">
    <source>
        <dbReference type="RefSeq" id="XP_021296546.1"/>
    </source>
</evidence>
<proteinExistence type="predicted"/>
<organism evidence="2 3">
    <name type="scientific">Herrania umbratica</name>
    <dbReference type="NCBI Taxonomy" id="108875"/>
    <lineage>
        <taxon>Eukaryota</taxon>
        <taxon>Viridiplantae</taxon>
        <taxon>Streptophyta</taxon>
        <taxon>Embryophyta</taxon>
        <taxon>Tracheophyta</taxon>
        <taxon>Spermatophyta</taxon>
        <taxon>Magnoliopsida</taxon>
        <taxon>eudicotyledons</taxon>
        <taxon>Gunneridae</taxon>
        <taxon>Pentapetalae</taxon>
        <taxon>rosids</taxon>
        <taxon>malvids</taxon>
        <taxon>Malvales</taxon>
        <taxon>Malvaceae</taxon>
        <taxon>Byttnerioideae</taxon>
        <taxon>Herrania</taxon>
    </lineage>
</organism>